<evidence type="ECO:0000313" key="10">
    <source>
        <dbReference type="Proteomes" id="UP000001168"/>
    </source>
</evidence>
<feature type="transmembrane region" description="Helical" evidence="7">
    <location>
        <begin position="83"/>
        <end position="104"/>
    </location>
</feature>
<feature type="transmembrane region" description="Helical" evidence="7">
    <location>
        <begin position="20"/>
        <end position="45"/>
    </location>
</feature>
<reference evidence="9 10" key="2">
    <citation type="journal article" date="1995" name="Appl. Microbiol. Biotechnol.">
        <title>Purification and properties of an alkaline protease from alkalophilic Bacillus sp. KSM-K16.</title>
        <authorList>
            <person name="Kobayashi T."/>
            <person name="Hakamada Y."/>
            <person name="Adachi S."/>
            <person name="Hitomi J."/>
            <person name="Yoshimatsu T."/>
            <person name="Koike K."/>
            <person name="Kawai S."/>
            <person name="Ito S."/>
        </authorList>
    </citation>
    <scope>NUCLEOTIDE SEQUENCE [LARGE SCALE GENOMIC DNA]</scope>
    <source>
        <strain evidence="9 10">KSM-K16</strain>
    </source>
</reference>
<reference evidence="9 10" key="5">
    <citation type="journal article" date="2007" name="Extremophiles">
        <title>Intragenomic diversity of the V1 regions of 16S rRNA genes in high-alkaline protease-producing Bacillus clausii spp.</title>
        <authorList>
            <person name="Kageyama Y."/>
            <person name="Takaki Y."/>
            <person name="Shimamura S."/>
            <person name="Nishi S."/>
            <person name="Nogi Y."/>
            <person name="Uchimura K."/>
            <person name="Kobayashi T."/>
            <person name="Hitomi J."/>
            <person name="Ozaki K."/>
            <person name="Kawai S."/>
            <person name="Ito S."/>
            <person name="Horikoshi K."/>
        </authorList>
    </citation>
    <scope>NUCLEOTIDE SEQUENCE [LARGE SCALE GENOMIC DNA]</scope>
    <source>
        <strain evidence="9 10">KSM-K16</strain>
    </source>
</reference>
<keyword evidence="6 7" id="KW-0472">Membrane</keyword>
<feature type="transmembrane region" description="Helical" evidence="7">
    <location>
        <begin position="149"/>
        <end position="170"/>
    </location>
</feature>
<dbReference type="GO" id="GO:0022857">
    <property type="term" value="F:transmembrane transporter activity"/>
    <property type="evidence" value="ECO:0007669"/>
    <property type="project" value="InterPro"/>
</dbReference>
<feature type="transmembrane region" description="Helical" evidence="7">
    <location>
        <begin position="110"/>
        <end position="128"/>
    </location>
</feature>
<organism evidence="9 10">
    <name type="scientific">Shouchella clausii (strain KSM-K16)</name>
    <name type="common">Alkalihalobacillus clausii</name>
    <dbReference type="NCBI Taxonomy" id="66692"/>
    <lineage>
        <taxon>Bacteria</taxon>
        <taxon>Bacillati</taxon>
        <taxon>Bacillota</taxon>
        <taxon>Bacilli</taxon>
        <taxon>Bacillales</taxon>
        <taxon>Bacillaceae</taxon>
        <taxon>Shouchella</taxon>
    </lineage>
</organism>
<dbReference type="eggNOG" id="COG2814">
    <property type="taxonomic scope" value="Bacteria"/>
</dbReference>
<dbReference type="Proteomes" id="UP000001168">
    <property type="component" value="Chromosome"/>
</dbReference>
<dbReference type="STRING" id="66692.ABC1425"/>
<feature type="transmembrane region" description="Helical" evidence="7">
    <location>
        <begin position="292"/>
        <end position="308"/>
    </location>
</feature>
<reference evidence="9 10" key="1">
    <citation type="journal article" date="1994" name="J. Ferment. Bioeng.">
        <title>Molecular cloning and nucleotide sequence of the gene for an alkaline protease from the alkalophilic Bacillus sp. KSM-K16.</title>
        <authorList>
            <person name="Hakamada Y."/>
            <person name="Kobayashi T."/>
            <person name="Hitomi J."/>
            <person name="Kawai S."/>
            <person name="Ito S."/>
        </authorList>
    </citation>
    <scope>NUCLEOTIDE SEQUENCE [LARGE SCALE GENOMIC DNA]</scope>
    <source>
        <strain evidence="9 10">KSM-K16</strain>
    </source>
</reference>
<feature type="transmembrane region" description="Helical" evidence="7">
    <location>
        <begin position="314"/>
        <end position="333"/>
    </location>
</feature>
<evidence type="ECO:0000256" key="2">
    <source>
        <dbReference type="ARBA" id="ARBA00022448"/>
    </source>
</evidence>
<feature type="transmembrane region" description="Helical" evidence="7">
    <location>
        <begin position="176"/>
        <end position="198"/>
    </location>
</feature>
<dbReference type="InterPro" id="IPR020846">
    <property type="entry name" value="MFS_dom"/>
</dbReference>
<evidence type="ECO:0000256" key="7">
    <source>
        <dbReference type="SAM" id="Phobius"/>
    </source>
</evidence>
<protein>
    <submittedName>
        <fullName evidence="9">Major facilitator (MFS) superfamily multidrug resistance protein</fullName>
    </submittedName>
</protein>
<feature type="transmembrane region" description="Helical" evidence="7">
    <location>
        <begin position="232"/>
        <end position="254"/>
    </location>
</feature>
<feature type="transmembrane region" description="Helical" evidence="7">
    <location>
        <begin position="266"/>
        <end position="285"/>
    </location>
</feature>
<evidence type="ECO:0000259" key="8">
    <source>
        <dbReference type="PROSITE" id="PS50850"/>
    </source>
</evidence>
<dbReference type="EMBL" id="AP006627">
    <property type="protein sequence ID" value="BAD63960.1"/>
    <property type="molecule type" value="Genomic_DNA"/>
</dbReference>
<sequence>MRGQFLMEISLSLYKNRTFILLSIANMFAISGFSMFLTTTTWYIVSDLGMASILGIVLIASSVPRLALMVFGGFLADRFKKTTIMFSTNLVQFPVLGLLTFLVAYDYISVFSLIAISAVFGALDAFFGPASTSMIPKIVKHSQIQKANAVYQGITQVCFLVGPILAGVLLEYGDASISYLVATILIGFSAFFVFPPFIQEASVDSDNLESPLKDIKEGFRYVMSSSFLKTGIMVLIFSNFFVFGGLHLAIPILVDTFGGTPLNLSFMEVSLGIGIVAGTSILAKVQIDRKGYLALLSLFALLVFFILFSQATNLYLLTVLLFFIGGGYALTYIPVFSGVQEKTPQHIMGRVTSLVYLAMNGFDPIAYAVLSALIAAAYPIQWILFSFGLAGLFASILLYTRAKEFIQYRSMNKNQPDEF</sequence>
<dbReference type="AlphaFoldDB" id="Q5WI45"/>
<reference evidence="10" key="4">
    <citation type="submission" date="2003-10" db="EMBL/GenBank/DDBJ databases">
        <title>The complete genome sequence of the alkaliphilic Bacillus clausii KSM-K16.</title>
        <authorList>
            <person name="Takaki Y."/>
            <person name="Kageyama Y."/>
            <person name="Shimamura S."/>
            <person name="Suzuki H."/>
            <person name="Nishi S."/>
            <person name="Hatada Y."/>
            <person name="Kawai S."/>
            <person name="Ito S."/>
            <person name="Horikoshi K."/>
        </authorList>
    </citation>
    <scope>NUCLEOTIDE SEQUENCE [LARGE SCALE GENOMIC DNA]</scope>
    <source>
        <strain evidence="10">KSM-K16</strain>
    </source>
</reference>
<gene>
    <name evidence="9" type="ordered locus">ABC1425</name>
</gene>
<feature type="transmembrane region" description="Helical" evidence="7">
    <location>
        <begin position="51"/>
        <end position="76"/>
    </location>
</feature>
<keyword evidence="10" id="KW-1185">Reference proteome</keyword>
<dbReference type="SUPFAM" id="SSF103473">
    <property type="entry name" value="MFS general substrate transporter"/>
    <property type="match status" value="1"/>
</dbReference>
<evidence type="ECO:0000256" key="1">
    <source>
        <dbReference type="ARBA" id="ARBA00004651"/>
    </source>
</evidence>
<dbReference type="KEGG" id="bcl:ABC1425"/>
<feature type="domain" description="Major facilitator superfamily (MFS) profile" evidence="8">
    <location>
        <begin position="1"/>
        <end position="403"/>
    </location>
</feature>
<reference evidence="9 10" key="3">
    <citation type="journal article" date="1997" name="Protein Eng.">
        <title>High-resolution crystal structure of M-protease: phylogeny aided analysis of the high-alkaline adaptation mechanism.</title>
        <authorList>
            <person name="Shirai T."/>
            <person name="Suzuki A."/>
            <person name="Yamane T."/>
            <person name="Ashida T."/>
            <person name="Kobayashi T."/>
            <person name="Ito S."/>
        </authorList>
    </citation>
    <scope>NUCLEOTIDE SEQUENCE [LARGE SCALE GENOMIC DNA]</scope>
    <source>
        <strain evidence="9 10">KSM-K16</strain>
    </source>
</reference>
<dbReference type="PROSITE" id="PS50850">
    <property type="entry name" value="MFS"/>
    <property type="match status" value="1"/>
</dbReference>
<feature type="transmembrane region" description="Helical" evidence="7">
    <location>
        <begin position="354"/>
        <end position="376"/>
    </location>
</feature>
<evidence type="ECO:0000256" key="4">
    <source>
        <dbReference type="ARBA" id="ARBA00022692"/>
    </source>
</evidence>
<dbReference type="PANTHER" id="PTHR23513:SF6">
    <property type="entry name" value="MAJOR FACILITATOR SUPERFAMILY ASSOCIATED DOMAIN-CONTAINING PROTEIN"/>
    <property type="match status" value="1"/>
</dbReference>
<proteinExistence type="predicted"/>
<comment type="subcellular location">
    <subcellularLocation>
        <location evidence="1">Cell membrane</location>
        <topology evidence="1">Multi-pass membrane protein</topology>
    </subcellularLocation>
</comment>
<evidence type="ECO:0000256" key="5">
    <source>
        <dbReference type="ARBA" id="ARBA00022989"/>
    </source>
</evidence>
<dbReference type="InterPro" id="IPR036259">
    <property type="entry name" value="MFS_trans_sf"/>
</dbReference>
<keyword evidence="2" id="KW-0813">Transport</keyword>
<dbReference type="CDD" id="cd06173">
    <property type="entry name" value="MFS_MefA_like"/>
    <property type="match status" value="1"/>
</dbReference>
<evidence type="ECO:0000256" key="3">
    <source>
        <dbReference type="ARBA" id="ARBA00022475"/>
    </source>
</evidence>
<feature type="transmembrane region" description="Helical" evidence="7">
    <location>
        <begin position="382"/>
        <end position="400"/>
    </location>
</feature>
<accession>Q5WI45</accession>
<evidence type="ECO:0000256" key="6">
    <source>
        <dbReference type="ARBA" id="ARBA00023136"/>
    </source>
</evidence>
<dbReference type="PANTHER" id="PTHR23513">
    <property type="entry name" value="INTEGRAL MEMBRANE EFFLUX PROTEIN-RELATED"/>
    <property type="match status" value="1"/>
</dbReference>
<keyword evidence="4 7" id="KW-0812">Transmembrane</keyword>
<evidence type="ECO:0000313" key="9">
    <source>
        <dbReference type="EMBL" id="BAD63960.1"/>
    </source>
</evidence>
<keyword evidence="3" id="KW-1003">Cell membrane</keyword>
<keyword evidence="5 7" id="KW-1133">Transmembrane helix</keyword>
<name>Q5WI45_SHOC1</name>
<dbReference type="GO" id="GO:0005886">
    <property type="term" value="C:plasma membrane"/>
    <property type="evidence" value="ECO:0007669"/>
    <property type="project" value="UniProtKB-SubCell"/>
</dbReference>
<dbReference type="InterPro" id="IPR011701">
    <property type="entry name" value="MFS"/>
</dbReference>
<dbReference type="HOGENOM" id="CLU_034180_16_1_9"/>
<dbReference type="Gene3D" id="1.20.1250.20">
    <property type="entry name" value="MFS general substrate transporter like domains"/>
    <property type="match status" value="1"/>
</dbReference>
<dbReference type="Pfam" id="PF07690">
    <property type="entry name" value="MFS_1"/>
    <property type="match status" value="1"/>
</dbReference>